<dbReference type="InterPro" id="IPR016156">
    <property type="entry name" value="FAD/NAD-linked_Rdtase_dimer_sf"/>
</dbReference>
<dbReference type="PRINTS" id="PR00411">
    <property type="entry name" value="PNDRDTASEI"/>
</dbReference>
<protein>
    <recommendedName>
        <fullName evidence="10">Pyridine nucleotide-disulphide oxidoreductase dimerisation domain-containing protein</fullName>
    </recommendedName>
</protein>
<keyword evidence="4" id="KW-0274">FAD</keyword>
<evidence type="ECO:0000256" key="4">
    <source>
        <dbReference type="ARBA" id="ARBA00022827"/>
    </source>
</evidence>
<evidence type="ECO:0000259" key="7">
    <source>
        <dbReference type="Pfam" id="PF02852"/>
    </source>
</evidence>
<evidence type="ECO:0000256" key="3">
    <source>
        <dbReference type="ARBA" id="ARBA00022630"/>
    </source>
</evidence>
<feature type="domain" description="FAD/NAD(P)-binding" evidence="8">
    <location>
        <begin position="1"/>
        <end position="59"/>
    </location>
</feature>
<evidence type="ECO:0000259" key="8">
    <source>
        <dbReference type="Pfam" id="PF07992"/>
    </source>
</evidence>
<keyword evidence="3" id="KW-0285">Flavoprotein</keyword>
<dbReference type="PANTHER" id="PTHR22912">
    <property type="entry name" value="DISULFIDE OXIDOREDUCTASE"/>
    <property type="match status" value="1"/>
</dbReference>
<organism evidence="9">
    <name type="scientific">marine metagenome</name>
    <dbReference type="NCBI Taxonomy" id="408172"/>
    <lineage>
        <taxon>unclassified sequences</taxon>
        <taxon>metagenomes</taxon>
        <taxon>ecological metagenomes</taxon>
    </lineage>
</organism>
<evidence type="ECO:0000256" key="1">
    <source>
        <dbReference type="ARBA" id="ARBA00001974"/>
    </source>
</evidence>
<feature type="non-terminal residue" evidence="9">
    <location>
        <position position="1"/>
    </location>
</feature>
<evidence type="ECO:0000256" key="2">
    <source>
        <dbReference type="ARBA" id="ARBA00007532"/>
    </source>
</evidence>
<name>A0A382ZRM3_9ZZZZ</name>
<dbReference type="FunFam" id="3.30.390.30:FF:000001">
    <property type="entry name" value="Dihydrolipoyl dehydrogenase"/>
    <property type="match status" value="1"/>
</dbReference>
<dbReference type="Gene3D" id="3.50.50.60">
    <property type="entry name" value="FAD/NAD(P)-binding domain"/>
    <property type="match status" value="1"/>
</dbReference>
<dbReference type="Pfam" id="PF07992">
    <property type="entry name" value="Pyr_redox_2"/>
    <property type="match status" value="1"/>
</dbReference>
<reference evidence="9" key="1">
    <citation type="submission" date="2018-05" db="EMBL/GenBank/DDBJ databases">
        <authorList>
            <person name="Lanie J.A."/>
            <person name="Ng W.-L."/>
            <person name="Kazmierczak K.M."/>
            <person name="Andrzejewski T.M."/>
            <person name="Davidsen T.M."/>
            <person name="Wayne K.J."/>
            <person name="Tettelin H."/>
            <person name="Glass J.I."/>
            <person name="Rusch D."/>
            <person name="Podicherti R."/>
            <person name="Tsui H.-C.T."/>
            <person name="Winkler M.E."/>
        </authorList>
    </citation>
    <scope>NUCLEOTIDE SEQUENCE</scope>
</reference>
<dbReference type="Pfam" id="PF02852">
    <property type="entry name" value="Pyr_redox_dim"/>
    <property type="match status" value="1"/>
</dbReference>
<evidence type="ECO:0000313" key="9">
    <source>
        <dbReference type="EMBL" id="SVD98177.1"/>
    </source>
</evidence>
<evidence type="ECO:0008006" key="10">
    <source>
        <dbReference type="Google" id="ProtNLM"/>
    </source>
</evidence>
<gene>
    <name evidence="9" type="ORF">METZ01_LOCUS451031</name>
</gene>
<dbReference type="InterPro" id="IPR036188">
    <property type="entry name" value="FAD/NAD-bd_sf"/>
</dbReference>
<dbReference type="SUPFAM" id="SSF51905">
    <property type="entry name" value="FAD/NAD(P)-binding domain"/>
    <property type="match status" value="1"/>
</dbReference>
<dbReference type="PANTHER" id="PTHR22912:SF160">
    <property type="entry name" value="DIHYDROLIPOYL DEHYDROGENASE"/>
    <property type="match status" value="1"/>
</dbReference>
<dbReference type="InterPro" id="IPR023753">
    <property type="entry name" value="FAD/NAD-binding_dom"/>
</dbReference>
<evidence type="ECO:0000256" key="5">
    <source>
        <dbReference type="ARBA" id="ARBA00023002"/>
    </source>
</evidence>
<dbReference type="EMBL" id="UINC01186113">
    <property type="protein sequence ID" value="SVD98177.1"/>
    <property type="molecule type" value="Genomic_DNA"/>
</dbReference>
<keyword evidence="6" id="KW-0520">NAD</keyword>
<dbReference type="SUPFAM" id="SSF55424">
    <property type="entry name" value="FAD/NAD-linked reductases, dimerisation (C-terminal) domain"/>
    <property type="match status" value="1"/>
</dbReference>
<dbReference type="InterPro" id="IPR050151">
    <property type="entry name" value="Class-I_Pyr_Nuc-Dis_Oxidored"/>
</dbReference>
<evidence type="ECO:0000256" key="6">
    <source>
        <dbReference type="ARBA" id="ARBA00023027"/>
    </source>
</evidence>
<proteinExistence type="inferred from homology"/>
<dbReference type="AlphaFoldDB" id="A0A382ZRM3"/>
<accession>A0A382ZRM3</accession>
<comment type="cofactor">
    <cofactor evidence="1">
        <name>FAD</name>
        <dbReference type="ChEBI" id="CHEBI:57692"/>
    </cofactor>
</comment>
<dbReference type="GO" id="GO:0050660">
    <property type="term" value="F:flavin adenine dinucleotide binding"/>
    <property type="evidence" value="ECO:0007669"/>
    <property type="project" value="TreeGrafter"/>
</dbReference>
<sequence length="201" mass="21195">VTVGRKPNTHGWGLEKMAVDMDGPFIKVDKQCRTSMKNVWAIGDVVGEPMLAHKASAQAEMVSEIIAGHKREFDPVSIAAVCFTDPEIVGVGLTPDEAKEEGIETIVGKFPFAASGRALAMDAGSDGGFVRITARKDNQVIVGIHAVGSHVSELSGEFALALEMGARLDDIAGTIHVHPTLTESFAESALASLGHAIHISK</sequence>
<dbReference type="Gene3D" id="3.30.390.30">
    <property type="match status" value="1"/>
</dbReference>
<dbReference type="GO" id="GO:0004148">
    <property type="term" value="F:dihydrolipoyl dehydrogenase (NADH) activity"/>
    <property type="evidence" value="ECO:0007669"/>
    <property type="project" value="TreeGrafter"/>
</dbReference>
<keyword evidence="5" id="KW-0560">Oxidoreductase</keyword>
<comment type="similarity">
    <text evidence="2">Belongs to the class-I pyridine nucleotide-disulfide oxidoreductase family.</text>
</comment>
<feature type="domain" description="Pyridine nucleotide-disulphide oxidoreductase dimerisation" evidence="7">
    <location>
        <begin position="78"/>
        <end position="188"/>
    </location>
</feature>
<dbReference type="InterPro" id="IPR004099">
    <property type="entry name" value="Pyr_nucl-diS_OxRdtase_dimer"/>
</dbReference>
<dbReference type="GO" id="GO:0006103">
    <property type="term" value="P:2-oxoglutarate metabolic process"/>
    <property type="evidence" value="ECO:0007669"/>
    <property type="project" value="TreeGrafter"/>
</dbReference>